<evidence type="ECO:0000256" key="23">
    <source>
        <dbReference type="ARBA" id="ARBA00023316"/>
    </source>
</evidence>
<keyword evidence="10" id="KW-0121">Carboxypeptidase</keyword>
<dbReference type="EC" id="2.4.99.28" evidence="25"/>
<keyword evidence="8" id="KW-1003">Cell membrane</keyword>
<evidence type="ECO:0000256" key="5">
    <source>
        <dbReference type="ARBA" id="ARBA00007739"/>
    </source>
</evidence>
<dbReference type="Pfam" id="PF17092">
    <property type="entry name" value="PCB_OB"/>
    <property type="match status" value="1"/>
</dbReference>
<dbReference type="RefSeq" id="WP_167191778.1">
    <property type="nucleotide sequence ID" value="NZ_JAAONZ010000024.1"/>
</dbReference>
<evidence type="ECO:0000256" key="15">
    <source>
        <dbReference type="ARBA" id="ARBA00022801"/>
    </source>
</evidence>
<evidence type="ECO:0000256" key="9">
    <source>
        <dbReference type="ARBA" id="ARBA00022519"/>
    </source>
</evidence>
<keyword evidence="9" id="KW-0997">Cell inner membrane</keyword>
<keyword evidence="11" id="KW-0645">Protease</keyword>
<evidence type="ECO:0000313" key="34">
    <source>
        <dbReference type="Proteomes" id="UP000787472"/>
    </source>
</evidence>
<keyword evidence="18" id="KW-0573">Peptidoglycan synthesis</keyword>
<keyword evidence="14 29" id="KW-0812">Transmembrane</keyword>
<evidence type="ECO:0000256" key="22">
    <source>
        <dbReference type="ARBA" id="ARBA00023268"/>
    </source>
</evidence>
<dbReference type="GO" id="GO:0006508">
    <property type="term" value="P:proteolysis"/>
    <property type="evidence" value="ECO:0007669"/>
    <property type="project" value="UniProtKB-KW"/>
</dbReference>
<evidence type="ECO:0000313" key="33">
    <source>
        <dbReference type="EMBL" id="NHO68099.1"/>
    </source>
</evidence>
<keyword evidence="16" id="KW-0133">Cell shape</keyword>
<dbReference type="InterPro" id="IPR031376">
    <property type="entry name" value="PCB_OB"/>
</dbReference>
<comment type="catalytic activity">
    <reaction evidence="24">
        <text>Preferential cleavage: (Ac)2-L-Lys-D-Ala-|-D-Ala. Also transpeptidation of peptidyl-alanyl moieties that are N-acyl substituents of D-alanine.</text>
        <dbReference type="EC" id="3.4.16.4"/>
    </reaction>
</comment>
<dbReference type="Gene3D" id="3.40.710.10">
    <property type="entry name" value="DD-peptidase/beta-lactamase superfamily"/>
    <property type="match status" value="3"/>
</dbReference>
<evidence type="ECO:0000256" key="21">
    <source>
        <dbReference type="ARBA" id="ARBA00023251"/>
    </source>
</evidence>
<name>A0A9E5MPQ8_9GAMM</name>
<dbReference type="PANTHER" id="PTHR32282">
    <property type="entry name" value="BINDING PROTEIN TRANSPEPTIDASE, PUTATIVE-RELATED"/>
    <property type="match status" value="1"/>
</dbReference>
<evidence type="ECO:0000256" key="28">
    <source>
        <dbReference type="SAM" id="MobiDB-lite"/>
    </source>
</evidence>
<evidence type="ECO:0000256" key="3">
    <source>
        <dbReference type="ARBA" id="ARBA00004752"/>
    </source>
</evidence>
<dbReference type="Pfam" id="PF00912">
    <property type="entry name" value="Transgly"/>
    <property type="match status" value="1"/>
</dbReference>
<evidence type="ECO:0000256" key="24">
    <source>
        <dbReference type="ARBA" id="ARBA00034000"/>
    </source>
</evidence>
<evidence type="ECO:0000256" key="17">
    <source>
        <dbReference type="ARBA" id="ARBA00022968"/>
    </source>
</evidence>
<dbReference type="InterPro" id="IPR050396">
    <property type="entry name" value="Glycosyltr_51/Transpeptidase"/>
</dbReference>
<dbReference type="GO" id="GO:0030288">
    <property type="term" value="C:outer membrane-bounded periplasmic space"/>
    <property type="evidence" value="ECO:0007669"/>
    <property type="project" value="TreeGrafter"/>
</dbReference>
<dbReference type="InterPro" id="IPR001264">
    <property type="entry name" value="Glyco_trans_51"/>
</dbReference>
<evidence type="ECO:0000256" key="6">
    <source>
        <dbReference type="ARBA" id="ARBA00012448"/>
    </source>
</evidence>
<gene>
    <name evidence="33" type="ORF">G8770_21330</name>
</gene>
<evidence type="ECO:0000256" key="14">
    <source>
        <dbReference type="ARBA" id="ARBA00022692"/>
    </source>
</evidence>
<comment type="caution">
    <text evidence="33">The sequence shown here is derived from an EMBL/GenBank/DDBJ whole genome shotgun (WGS) entry which is preliminary data.</text>
</comment>
<dbReference type="FunFam" id="1.10.3810.10:FF:000003">
    <property type="entry name" value="Penicillin-binding protein 1a"/>
    <property type="match status" value="1"/>
</dbReference>
<dbReference type="InterPro" id="IPR023346">
    <property type="entry name" value="Lysozyme-like_dom_sf"/>
</dbReference>
<feature type="compositionally biased region" description="Low complexity" evidence="28">
    <location>
        <begin position="335"/>
        <end position="348"/>
    </location>
</feature>
<evidence type="ECO:0000259" key="30">
    <source>
        <dbReference type="Pfam" id="PF00905"/>
    </source>
</evidence>
<keyword evidence="13" id="KW-0808">Transferase</keyword>
<evidence type="ECO:0000256" key="20">
    <source>
        <dbReference type="ARBA" id="ARBA00023136"/>
    </source>
</evidence>
<dbReference type="GO" id="GO:0008360">
    <property type="term" value="P:regulation of cell shape"/>
    <property type="evidence" value="ECO:0007669"/>
    <property type="project" value="UniProtKB-KW"/>
</dbReference>
<keyword evidence="20 29" id="KW-0472">Membrane</keyword>
<dbReference type="SUPFAM" id="SSF53955">
    <property type="entry name" value="Lysozyme-like"/>
    <property type="match status" value="1"/>
</dbReference>
<dbReference type="GO" id="GO:0071555">
    <property type="term" value="P:cell wall organization"/>
    <property type="evidence" value="ECO:0007669"/>
    <property type="project" value="UniProtKB-KW"/>
</dbReference>
<dbReference type="GO" id="GO:0005886">
    <property type="term" value="C:plasma membrane"/>
    <property type="evidence" value="ECO:0007669"/>
    <property type="project" value="UniProtKB-SubCell"/>
</dbReference>
<dbReference type="EMBL" id="JAAONZ010000024">
    <property type="protein sequence ID" value="NHO68099.1"/>
    <property type="molecule type" value="Genomic_DNA"/>
</dbReference>
<evidence type="ECO:0000256" key="13">
    <source>
        <dbReference type="ARBA" id="ARBA00022679"/>
    </source>
</evidence>
<evidence type="ECO:0000256" key="10">
    <source>
        <dbReference type="ARBA" id="ARBA00022645"/>
    </source>
</evidence>
<keyword evidence="12" id="KW-0328">Glycosyltransferase</keyword>
<dbReference type="GO" id="GO:0046677">
    <property type="term" value="P:response to antibiotic"/>
    <property type="evidence" value="ECO:0007669"/>
    <property type="project" value="UniProtKB-KW"/>
</dbReference>
<feature type="compositionally biased region" description="Polar residues" evidence="28">
    <location>
        <begin position="714"/>
        <end position="724"/>
    </location>
</feature>
<evidence type="ECO:0000256" key="1">
    <source>
        <dbReference type="ARBA" id="ARBA00002624"/>
    </source>
</evidence>
<comment type="pathway">
    <text evidence="27">Glycan biosynthesis.</text>
</comment>
<dbReference type="GO" id="GO:0009252">
    <property type="term" value="P:peptidoglycan biosynthetic process"/>
    <property type="evidence" value="ECO:0007669"/>
    <property type="project" value="UniProtKB-KW"/>
</dbReference>
<keyword evidence="15" id="KW-0378">Hydrolase</keyword>
<feature type="transmembrane region" description="Helical" evidence="29">
    <location>
        <begin position="12"/>
        <end position="33"/>
    </location>
</feature>
<dbReference type="PANTHER" id="PTHR32282:SF27">
    <property type="entry name" value="PENICILLIN-BINDING PROTEIN 1A"/>
    <property type="match status" value="1"/>
</dbReference>
<feature type="region of interest" description="Disordered" evidence="28">
    <location>
        <begin position="884"/>
        <end position="909"/>
    </location>
</feature>
<comment type="catalytic activity">
    <reaction evidence="26">
        <text>[GlcNAc-(1-&gt;4)-Mur2Ac(oyl-L-Ala-gamma-D-Glu-L-Lys-D-Ala-D-Ala)](n)-di-trans,octa-cis-undecaprenyl diphosphate + beta-D-GlcNAc-(1-&gt;4)-Mur2Ac(oyl-L-Ala-gamma-D-Glu-L-Lys-D-Ala-D-Ala)-di-trans,octa-cis-undecaprenyl diphosphate = [GlcNAc-(1-&gt;4)-Mur2Ac(oyl-L-Ala-gamma-D-Glu-L-Lys-D-Ala-D-Ala)](n+1)-di-trans,octa-cis-undecaprenyl diphosphate + di-trans,octa-cis-undecaprenyl diphosphate + H(+)</text>
        <dbReference type="Rhea" id="RHEA:23708"/>
        <dbReference type="Rhea" id="RHEA-COMP:9602"/>
        <dbReference type="Rhea" id="RHEA-COMP:9603"/>
        <dbReference type="ChEBI" id="CHEBI:15378"/>
        <dbReference type="ChEBI" id="CHEBI:58405"/>
        <dbReference type="ChEBI" id="CHEBI:60033"/>
        <dbReference type="ChEBI" id="CHEBI:78435"/>
        <dbReference type="EC" id="2.4.99.28"/>
    </reaction>
</comment>
<evidence type="ECO:0000256" key="8">
    <source>
        <dbReference type="ARBA" id="ARBA00022475"/>
    </source>
</evidence>
<comment type="similarity">
    <text evidence="5">In the N-terminal section; belongs to the glycosyltransferase 51 family.</text>
</comment>
<evidence type="ECO:0000256" key="26">
    <source>
        <dbReference type="ARBA" id="ARBA00049902"/>
    </source>
</evidence>
<accession>A0A9E5MPQ8</accession>
<evidence type="ECO:0000256" key="18">
    <source>
        <dbReference type="ARBA" id="ARBA00022984"/>
    </source>
</evidence>
<feature type="domain" description="Penicillin-binding protein transpeptidase" evidence="30">
    <location>
        <begin position="469"/>
        <end position="643"/>
    </location>
</feature>
<dbReference type="GO" id="GO:0008658">
    <property type="term" value="F:penicillin binding"/>
    <property type="evidence" value="ECO:0007669"/>
    <property type="project" value="InterPro"/>
</dbReference>
<feature type="domain" description="Glycosyl transferase family 51" evidence="31">
    <location>
        <begin position="61"/>
        <end position="233"/>
    </location>
</feature>
<dbReference type="SUPFAM" id="SSF56601">
    <property type="entry name" value="beta-lactamase/transpeptidase-like"/>
    <property type="match status" value="1"/>
</dbReference>
<comment type="function">
    <text evidence="1">Cell wall formation. Synthesis of cross-linked peptidoglycan from the lipid intermediates. The enzyme has a penicillin-insensitive transglycosylase N-terminal domain (formation of linear glycan strands) and a penicillin-sensitive transpeptidase C-terminal domain (cross-linking of the peptide subunits).</text>
</comment>
<evidence type="ECO:0000256" key="2">
    <source>
        <dbReference type="ARBA" id="ARBA00004249"/>
    </source>
</evidence>
<evidence type="ECO:0000256" key="19">
    <source>
        <dbReference type="ARBA" id="ARBA00022989"/>
    </source>
</evidence>
<evidence type="ECO:0000256" key="25">
    <source>
        <dbReference type="ARBA" id="ARBA00044770"/>
    </source>
</evidence>
<evidence type="ECO:0000256" key="4">
    <source>
        <dbReference type="ARBA" id="ARBA00007090"/>
    </source>
</evidence>
<keyword evidence="34" id="KW-1185">Reference proteome</keyword>
<feature type="region of interest" description="Disordered" evidence="28">
    <location>
        <begin position="335"/>
        <end position="360"/>
    </location>
</feature>
<proteinExistence type="inferred from homology"/>
<keyword evidence="17" id="KW-0735">Signal-anchor</keyword>
<dbReference type="InterPro" id="IPR001460">
    <property type="entry name" value="PCN-bd_Tpept"/>
</dbReference>
<evidence type="ECO:0000256" key="12">
    <source>
        <dbReference type="ARBA" id="ARBA00022676"/>
    </source>
</evidence>
<evidence type="ECO:0000256" key="27">
    <source>
        <dbReference type="ARBA" id="ARBA00060592"/>
    </source>
</evidence>
<dbReference type="GO" id="GO:0008955">
    <property type="term" value="F:peptidoglycan glycosyltransferase activity"/>
    <property type="evidence" value="ECO:0007669"/>
    <property type="project" value="UniProtKB-EC"/>
</dbReference>
<keyword evidence="19 29" id="KW-1133">Transmembrane helix</keyword>
<reference evidence="33" key="1">
    <citation type="submission" date="2020-03" db="EMBL/GenBank/DDBJ databases">
        <authorList>
            <person name="Guo F."/>
        </authorList>
    </citation>
    <scope>NUCLEOTIDE SEQUENCE</scope>
    <source>
        <strain evidence="33">JCM 30134</strain>
    </source>
</reference>
<feature type="region of interest" description="Disordered" evidence="28">
    <location>
        <begin position="714"/>
        <end position="745"/>
    </location>
</feature>
<dbReference type="Gene3D" id="1.10.3810.10">
    <property type="entry name" value="Biosynthetic peptidoglycan transglycosylase-like"/>
    <property type="match status" value="1"/>
</dbReference>
<sequence length="909" mass="99093">MTYKEKIIPWAFWLILAAGSGTLALFAGITLYLTPKLPEVETLRQIKLQTPLRIYSDDGLLIGVFGEKRRNPVAIENVPQDFINAILSAEDDRFYSHHGVDIKGLLRAASQLLQSGQIQTGGSTITMQVARNFFLTRKQTFSRKFNEILLALQIEKELSKSEILELYANKIYLGNRAYGIGAAAQVYYGKDINDLSLAQLAMIAGLPKAPSAYNPLANPQRALVRRNWILGRMVSLDYITEEQYQVAVQEPVTASYHGSKLELSAPYIAEMARKEAVDKLGLAAYTDGFKIYTTINSQLQARAQKAVIDGLISYDLRHGYRGPEAKLTLPDALAAKTTSTEPPSASTPGDSAAAESDSAQPLTEWQQEWQQELDHYKTIGGLMAAAVTQVNADSIVFLASDGTQASVHWENGLSEARAYINENSRGPAPKQASDVLAVGDVIRVAKTQAADTGEDIWQLTQVPAAQAALVSLNPDDGAIRALVGGFDFNQSHFNRATQAERQPGSNFKPFIYTAALEQGLTPATIINDAPIVFDDASMESTWRPENASGKFFGPTRLRQALYKSRNLVSIRILRRIGINNALDTMDRYGLDKSQMPRNLSLALGTAALTPLQIATGYTVFANGGYKVSPYLVARIEDVDGNITFQALPATVCRPCEVEANTAEASEALTADSGDGNQVANAQQESLDALEKAMAAELNDQPLQPANEIASSSLDTALDPNSESENTAEDSDQLMQEAPQPPVAPRVLSPQIAYLIDDMLRDVIKKGTGRKALALGRNDLAGKTGTTNGPKDAWFSGYNNRVVTTAWLGFDQNSDLGRREYGGTSALPIWIDYMALALKDIPEAPRSLPDNLVSVRIDPNTGMRAPATQSNAIFETFRLENVPEYNQQTAPQLDHRETGATQEALPEELF</sequence>
<evidence type="ECO:0000256" key="16">
    <source>
        <dbReference type="ARBA" id="ARBA00022960"/>
    </source>
</evidence>
<evidence type="ECO:0000259" key="31">
    <source>
        <dbReference type="Pfam" id="PF00912"/>
    </source>
</evidence>
<keyword evidence="21" id="KW-0046">Antibiotic resistance</keyword>
<protein>
    <recommendedName>
        <fullName evidence="7">Penicillin-binding protein 1A</fullName>
        <ecNumber evidence="25">2.4.99.28</ecNumber>
        <ecNumber evidence="6">3.4.16.4</ecNumber>
    </recommendedName>
</protein>
<keyword evidence="22" id="KW-0511">Multifunctional enzyme</keyword>
<dbReference type="InterPro" id="IPR012338">
    <property type="entry name" value="Beta-lactam/transpept-like"/>
</dbReference>
<evidence type="ECO:0000256" key="7">
    <source>
        <dbReference type="ARBA" id="ARBA00018638"/>
    </source>
</evidence>
<dbReference type="InterPro" id="IPR036950">
    <property type="entry name" value="PBP_transglycosylase"/>
</dbReference>
<dbReference type="Proteomes" id="UP000787472">
    <property type="component" value="Unassembled WGS sequence"/>
</dbReference>
<organism evidence="33 34">
    <name type="scientific">Pseudomaricurvus hydrocarbonicus</name>
    <dbReference type="NCBI Taxonomy" id="1470433"/>
    <lineage>
        <taxon>Bacteria</taxon>
        <taxon>Pseudomonadati</taxon>
        <taxon>Pseudomonadota</taxon>
        <taxon>Gammaproteobacteria</taxon>
        <taxon>Cellvibrionales</taxon>
        <taxon>Cellvibrionaceae</taxon>
        <taxon>Pseudomaricurvus</taxon>
    </lineage>
</organism>
<dbReference type="AlphaFoldDB" id="A0A9E5MPQ8"/>
<evidence type="ECO:0000256" key="11">
    <source>
        <dbReference type="ARBA" id="ARBA00022670"/>
    </source>
</evidence>
<feature type="domain" description="Penicillin-binding protein OB-like" evidence="32">
    <location>
        <begin position="355"/>
        <end position="464"/>
    </location>
</feature>
<dbReference type="EC" id="3.4.16.4" evidence="6"/>
<evidence type="ECO:0000259" key="32">
    <source>
        <dbReference type="Pfam" id="PF17092"/>
    </source>
</evidence>
<dbReference type="GO" id="GO:0009002">
    <property type="term" value="F:serine-type D-Ala-D-Ala carboxypeptidase activity"/>
    <property type="evidence" value="ECO:0007669"/>
    <property type="project" value="UniProtKB-EC"/>
</dbReference>
<comment type="pathway">
    <text evidence="3">Cell wall biogenesis; peptidoglycan biosynthesis.</text>
</comment>
<comment type="subcellular location">
    <subcellularLocation>
        <location evidence="2">Cell inner membrane</location>
        <topology evidence="2">Single-pass type II membrane protein</topology>
    </subcellularLocation>
</comment>
<evidence type="ECO:0000256" key="29">
    <source>
        <dbReference type="SAM" id="Phobius"/>
    </source>
</evidence>
<dbReference type="Pfam" id="PF00905">
    <property type="entry name" value="Transpeptidase"/>
    <property type="match status" value="1"/>
</dbReference>
<keyword evidence="23" id="KW-0961">Cell wall biogenesis/degradation</keyword>
<comment type="similarity">
    <text evidence="4">In the C-terminal section; belongs to the transpeptidase family.</text>
</comment>